<dbReference type="InterPro" id="IPR010287">
    <property type="entry name" value="DUF892_YciF-like"/>
</dbReference>
<dbReference type="InterPro" id="IPR009078">
    <property type="entry name" value="Ferritin-like_SF"/>
</dbReference>
<dbReference type="Gene3D" id="1.20.1260.10">
    <property type="match status" value="1"/>
</dbReference>
<comment type="caution">
    <text evidence="1">The sequence shown here is derived from an EMBL/GenBank/DDBJ whole genome shotgun (WGS) entry which is preliminary data.</text>
</comment>
<dbReference type="CDD" id="cd07909">
    <property type="entry name" value="YciF"/>
    <property type="match status" value="1"/>
</dbReference>
<dbReference type="InterPro" id="IPR012347">
    <property type="entry name" value="Ferritin-like"/>
</dbReference>
<dbReference type="eggNOG" id="COG3685">
    <property type="taxonomic scope" value="Bacteria"/>
</dbReference>
<sequence>MEVIQMTTHTLADAFWEELQDVLSAEMQMAKALPKMADKASDHALKQAFESHLQETETHITRVEEVFRSIGKTPKAKTCEAMAGLIKEGAGIMRLQADDEVMDALLIAAAQKVEHYEIATYGTLCTWAELLNYVDGLQLLKQNIEEEEAADDKLTQIALTVNQAAKMGK</sequence>
<organism evidence="1 2">
    <name type="scientific">Blastopirellula marina DSM 3645</name>
    <dbReference type="NCBI Taxonomy" id="314230"/>
    <lineage>
        <taxon>Bacteria</taxon>
        <taxon>Pseudomonadati</taxon>
        <taxon>Planctomycetota</taxon>
        <taxon>Planctomycetia</taxon>
        <taxon>Pirellulales</taxon>
        <taxon>Pirellulaceae</taxon>
        <taxon>Blastopirellula</taxon>
    </lineage>
</organism>
<evidence type="ECO:0000313" key="1">
    <source>
        <dbReference type="EMBL" id="EAQ80681.1"/>
    </source>
</evidence>
<evidence type="ECO:0000313" key="2">
    <source>
        <dbReference type="Proteomes" id="UP000004358"/>
    </source>
</evidence>
<accession>A3ZRB2</accession>
<dbReference type="PANTHER" id="PTHR30565:SF9">
    <property type="entry name" value="PROTEIN YCIF"/>
    <property type="match status" value="1"/>
</dbReference>
<dbReference type="Pfam" id="PF05974">
    <property type="entry name" value="DUF892"/>
    <property type="match status" value="1"/>
</dbReference>
<dbReference type="InterPro" id="IPR047114">
    <property type="entry name" value="YciF"/>
</dbReference>
<dbReference type="Proteomes" id="UP000004358">
    <property type="component" value="Unassembled WGS sequence"/>
</dbReference>
<dbReference type="SUPFAM" id="SSF47240">
    <property type="entry name" value="Ferritin-like"/>
    <property type="match status" value="1"/>
</dbReference>
<gene>
    <name evidence="1" type="ORF">DSM3645_11711</name>
</gene>
<dbReference type="STRING" id="314230.DSM3645_11711"/>
<dbReference type="PANTHER" id="PTHR30565">
    <property type="entry name" value="PROTEIN YCIF"/>
    <property type="match status" value="1"/>
</dbReference>
<proteinExistence type="predicted"/>
<protein>
    <submittedName>
        <fullName evidence="1">Uncharacterized protein</fullName>
    </submittedName>
</protein>
<dbReference type="HOGENOM" id="CLU_102561_0_0_0"/>
<dbReference type="AlphaFoldDB" id="A3ZRB2"/>
<reference evidence="1 2" key="1">
    <citation type="submission" date="2006-02" db="EMBL/GenBank/DDBJ databases">
        <authorList>
            <person name="Amann R."/>
            <person name="Ferriera S."/>
            <person name="Johnson J."/>
            <person name="Kravitz S."/>
            <person name="Halpern A."/>
            <person name="Remington K."/>
            <person name="Beeson K."/>
            <person name="Tran B."/>
            <person name="Rogers Y.-H."/>
            <person name="Friedman R."/>
            <person name="Venter J.C."/>
        </authorList>
    </citation>
    <scope>NUCLEOTIDE SEQUENCE [LARGE SCALE GENOMIC DNA]</scope>
    <source>
        <strain evidence="1 2">DSM 3645</strain>
    </source>
</reference>
<name>A3ZRB2_9BACT</name>
<dbReference type="EMBL" id="AANZ01000007">
    <property type="protein sequence ID" value="EAQ80681.1"/>
    <property type="molecule type" value="Genomic_DNA"/>
</dbReference>